<evidence type="ECO:0000313" key="4">
    <source>
        <dbReference type="Proteomes" id="UP000025241"/>
    </source>
</evidence>
<sequence>MSMERLTQQIDAYVTWKRDLIRDITRYRTWLERCRLNSPDIENRLERALRLLRLDHITLAFVGEYSRGKTELINALFFADYGQRMLPSHAGRTTMCPTELFFDTNSERPYIRLLPIETRVADASIAQFKRVPRHWVNIPLDTSDPANMAQAFAQVARTKALPVEQAIQLGFLPDMLESAGRPGMVLVPAWRHALVNFDHPLLRQGLRILDTPGLNALGSEPELTLSMLPAAQSVIFLLSADTGVSASDMAIWQDHVHQLGEDGQCNLYAVLNKIDVLWDDLAGDAFVNNAIQRIRDITARQLGIDREDVLPLSAKQALLAKVRKDRELLARSQLEDLETLLCERIVAQKERLVEDAVVNQVLALLNNSQHTLRHRLERVRDQQQMLAGQQQDNGQLLFELTARTKDDHSLHHRRLLNLKTNQRLLRRQGELLRQTVSAERLEQHLARARAKLTGSWTTLGINQAILAFFHAVEGDLHTLAHEAGLANRMVEAIYLRHNQENPLHGLDAPRLNVERYLDELARLQAKADRFRLHLKTLLTEQRVLTRRFFATLAQEVILLHQRLREDVDQWAGDALMPLMQYTLENKQLLETHMLRLKALAQETQQARQRALLMERYQQELEKQLAEASDILRLLRRPSPLQRQARVVSLPGSQRA</sequence>
<dbReference type="PANTHER" id="PTHR43681">
    <property type="entry name" value="TRANSMEMBRANE GTPASE FZO"/>
    <property type="match status" value="1"/>
</dbReference>
<accession>A0A024HBC2</accession>
<dbReference type="PATRIC" id="fig|1301098.3.peg.420"/>
<dbReference type="RefSeq" id="WP_043248603.1">
    <property type="nucleotide sequence ID" value="NZ_HG322950.1"/>
</dbReference>
<dbReference type="Gene3D" id="3.40.50.300">
    <property type="entry name" value="P-loop containing nucleotide triphosphate hydrolases"/>
    <property type="match status" value="1"/>
</dbReference>
<dbReference type="OrthoDB" id="5295100at2"/>
<feature type="coiled-coil region" evidence="1">
    <location>
        <begin position="513"/>
        <end position="540"/>
    </location>
</feature>
<evidence type="ECO:0000259" key="2">
    <source>
        <dbReference type="Pfam" id="PF00350"/>
    </source>
</evidence>
<keyword evidence="3" id="KW-0396">Initiation factor</keyword>
<keyword evidence="3" id="KW-0648">Protein biosynthesis</keyword>
<evidence type="ECO:0000313" key="3">
    <source>
        <dbReference type="EMBL" id="CDF81788.1"/>
    </source>
</evidence>
<dbReference type="InterPro" id="IPR051943">
    <property type="entry name" value="TRAFAC_Dynamin-like_GTPase"/>
</dbReference>
<dbReference type="STRING" id="1301098.PKB_0410"/>
<proteinExistence type="predicted"/>
<protein>
    <submittedName>
        <fullName evidence="3">Translation initiation factor IF-2</fullName>
    </submittedName>
</protein>
<dbReference type="InterPro" id="IPR027417">
    <property type="entry name" value="P-loop_NTPase"/>
</dbReference>
<dbReference type="GO" id="GO:0003743">
    <property type="term" value="F:translation initiation factor activity"/>
    <property type="evidence" value="ECO:0007669"/>
    <property type="project" value="UniProtKB-KW"/>
</dbReference>
<organism evidence="3 4">
    <name type="scientific">Pseudomonas knackmussii (strain DSM 6978 / CCUG 54928 / LMG 23759 / B13)</name>
    <dbReference type="NCBI Taxonomy" id="1301098"/>
    <lineage>
        <taxon>Bacteria</taxon>
        <taxon>Pseudomonadati</taxon>
        <taxon>Pseudomonadota</taxon>
        <taxon>Gammaproteobacteria</taxon>
        <taxon>Pseudomonadales</taxon>
        <taxon>Pseudomonadaceae</taxon>
        <taxon>Pseudomonas</taxon>
    </lineage>
</organism>
<dbReference type="InterPro" id="IPR045063">
    <property type="entry name" value="Dynamin_N"/>
</dbReference>
<name>A0A024HBC2_PSEKB</name>
<feature type="coiled-coil region" evidence="1">
    <location>
        <begin position="589"/>
        <end position="633"/>
    </location>
</feature>
<dbReference type="eggNOG" id="COG0699">
    <property type="taxonomic scope" value="Bacteria"/>
</dbReference>
<keyword evidence="1" id="KW-0175">Coiled coil</keyword>
<reference evidence="3 4" key="2">
    <citation type="submission" date="2014-05" db="EMBL/GenBank/DDBJ databases">
        <title>Genome sequence of the 3-chlorobenzoate degrading bacterium Pseudomonas knackmussii B13 shows multiple evidence for horizontal gene transfer.</title>
        <authorList>
            <person name="Miyazaki R."/>
            <person name="Bertelli C."/>
            <person name="Falquet L."/>
            <person name="Robinson-Rechavi M."/>
            <person name="Gharib W."/>
            <person name="Roy S."/>
            <person name="Van der Meer J.R."/>
        </authorList>
    </citation>
    <scope>NUCLEOTIDE SEQUENCE [LARGE SCALE GENOMIC DNA]</scope>
    <source>
        <strain evidence="3 4">B13</strain>
    </source>
</reference>
<dbReference type="Proteomes" id="UP000025241">
    <property type="component" value="Chromosome I"/>
</dbReference>
<dbReference type="PANTHER" id="PTHR43681:SF1">
    <property type="entry name" value="SARCALUMENIN"/>
    <property type="match status" value="1"/>
</dbReference>
<dbReference type="SUPFAM" id="SSF52540">
    <property type="entry name" value="P-loop containing nucleoside triphosphate hydrolases"/>
    <property type="match status" value="1"/>
</dbReference>
<dbReference type="AlphaFoldDB" id="A0A024HBC2"/>
<evidence type="ECO:0000256" key="1">
    <source>
        <dbReference type="SAM" id="Coils"/>
    </source>
</evidence>
<keyword evidence="4" id="KW-1185">Reference proteome</keyword>
<gene>
    <name evidence="3" type="ORF">PKB_0410</name>
</gene>
<reference evidence="3 4" key="1">
    <citation type="submission" date="2013-03" db="EMBL/GenBank/DDBJ databases">
        <authorList>
            <person name="Linke B."/>
        </authorList>
    </citation>
    <scope>NUCLEOTIDE SEQUENCE [LARGE SCALE GENOMIC DNA]</scope>
    <source>
        <strain evidence="3 4">B13</strain>
    </source>
</reference>
<dbReference type="KEGG" id="pkc:PKB_0410"/>
<feature type="domain" description="Dynamin N-terminal" evidence="2">
    <location>
        <begin position="59"/>
        <end position="271"/>
    </location>
</feature>
<dbReference type="EMBL" id="HG322950">
    <property type="protein sequence ID" value="CDF81788.1"/>
    <property type="molecule type" value="Genomic_DNA"/>
</dbReference>
<dbReference type="HOGENOM" id="CLU_027322_0_0_6"/>
<dbReference type="Pfam" id="PF00350">
    <property type="entry name" value="Dynamin_N"/>
    <property type="match status" value="1"/>
</dbReference>